<dbReference type="InterPro" id="IPR011604">
    <property type="entry name" value="PDDEXK-like_dom_sf"/>
</dbReference>
<dbReference type="EMBL" id="LAZR01067301">
    <property type="protein sequence ID" value="KKK51852.1"/>
    <property type="molecule type" value="Genomic_DNA"/>
</dbReference>
<dbReference type="Gene3D" id="3.90.320.10">
    <property type="match status" value="1"/>
</dbReference>
<feature type="domain" description="DUF6351" evidence="1">
    <location>
        <begin position="17"/>
        <end position="223"/>
    </location>
</feature>
<sequence>PTLTNVRDIDKLAQGTEGVEWTHWGDAVNIYGTDESGFARVPWDNVGVQYGLQAFLDGDITPEEFLDLNANIGSWKDSEDQVTEGFPFAGDFSPANFDPWSSRNMNLSTDGGITPAPRREGDIQAMNAAYESGKVFDGKIDIPIIDWRIYLEDELDMHHSHQSFATRQRMIEGQGNADNQVIWFTDARPSIAWDQTPEAFEVIDEWMANIKANPDNSVAENKPLHHVAVREMPASDIELGRIGYQKALRQVKKCHDSGRWPTSTGEAEALKFERRRR</sequence>
<evidence type="ECO:0000259" key="1">
    <source>
        <dbReference type="Pfam" id="PF19878"/>
    </source>
</evidence>
<reference evidence="2" key="1">
    <citation type="journal article" date="2015" name="Nature">
        <title>Complex archaea that bridge the gap between prokaryotes and eukaryotes.</title>
        <authorList>
            <person name="Spang A."/>
            <person name="Saw J.H."/>
            <person name="Jorgensen S.L."/>
            <person name="Zaremba-Niedzwiedzka K."/>
            <person name="Martijn J."/>
            <person name="Lind A.E."/>
            <person name="van Eijk R."/>
            <person name="Schleper C."/>
            <person name="Guy L."/>
            <person name="Ettema T.J."/>
        </authorList>
    </citation>
    <scope>NUCLEOTIDE SEQUENCE</scope>
</reference>
<feature type="non-terminal residue" evidence="2">
    <location>
        <position position="1"/>
    </location>
</feature>
<comment type="caution">
    <text evidence="2">The sequence shown here is derived from an EMBL/GenBank/DDBJ whole genome shotgun (WGS) entry which is preliminary data.</text>
</comment>
<evidence type="ECO:0000313" key="2">
    <source>
        <dbReference type="EMBL" id="KKK51852.1"/>
    </source>
</evidence>
<name>A0A0F8W598_9ZZZZ</name>
<accession>A0A0F8W598</accession>
<dbReference type="AlphaFoldDB" id="A0A0F8W598"/>
<protein>
    <recommendedName>
        <fullName evidence="1">DUF6351 domain-containing protein</fullName>
    </recommendedName>
</protein>
<dbReference type="Pfam" id="PF19878">
    <property type="entry name" value="DUF6351"/>
    <property type="match status" value="1"/>
</dbReference>
<proteinExistence type="predicted"/>
<gene>
    <name evidence="2" type="ORF">LCGC14_3110790</name>
</gene>
<organism evidence="2">
    <name type="scientific">marine sediment metagenome</name>
    <dbReference type="NCBI Taxonomy" id="412755"/>
    <lineage>
        <taxon>unclassified sequences</taxon>
        <taxon>metagenomes</taxon>
        <taxon>ecological metagenomes</taxon>
    </lineage>
</organism>
<dbReference type="InterPro" id="IPR045556">
    <property type="entry name" value="DUF6351"/>
</dbReference>